<name>A0A838L786_9SPHN</name>
<feature type="domain" description="Cupin type-2" evidence="2">
    <location>
        <begin position="50"/>
        <end position="122"/>
    </location>
</feature>
<dbReference type="RefSeq" id="WP_160366567.1">
    <property type="nucleotide sequence ID" value="NZ_JACEIB010000007.1"/>
</dbReference>
<proteinExistence type="predicted"/>
<dbReference type="PANTHER" id="PTHR35848">
    <property type="entry name" value="OXALATE-BINDING PROTEIN"/>
    <property type="match status" value="1"/>
</dbReference>
<dbReference type="Proteomes" id="UP000570166">
    <property type="component" value="Unassembled WGS sequence"/>
</dbReference>
<dbReference type="SUPFAM" id="SSF51182">
    <property type="entry name" value="RmlC-like cupins"/>
    <property type="match status" value="1"/>
</dbReference>
<dbReference type="InterPro" id="IPR011051">
    <property type="entry name" value="RmlC_Cupin_sf"/>
</dbReference>
<gene>
    <name evidence="3" type="ORF">HZF05_11850</name>
</gene>
<keyword evidence="4" id="KW-1185">Reference proteome</keyword>
<comment type="caution">
    <text evidence="3">The sequence shown here is derived from an EMBL/GenBank/DDBJ whole genome shotgun (WGS) entry which is preliminary data.</text>
</comment>
<dbReference type="Gene3D" id="2.60.120.10">
    <property type="entry name" value="Jelly Rolls"/>
    <property type="match status" value="1"/>
</dbReference>
<protein>
    <submittedName>
        <fullName evidence="3">Cupin domain-containing protein</fullName>
    </submittedName>
</protein>
<dbReference type="EMBL" id="JACEIB010000007">
    <property type="protein sequence ID" value="MBA2934790.1"/>
    <property type="molecule type" value="Genomic_DNA"/>
</dbReference>
<sequence length="172" mass="18426">MPHPILSLSDLVPGPLPDRIAPPEAIRHLYDPRVAPLGPRLGARQLGCSLIALAPGRRGFPFHSHRANEELFVILDGRGEIRIGSERRAIRAGDLIACPAGGPETAHQIINTGDRELSYLAISTRHSPEIAEYPDSGALMAIADYAVGEDGVAQGVRHVCGGQGTLDYWDEA</sequence>
<organism evidence="3 4">
    <name type="scientific">Sphingomonas chungangi</name>
    <dbReference type="NCBI Taxonomy" id="2683589"/>
    <lineage>
        <taxon>Bacteria</taxon>
        <taxon>Pseudomonadati</taxon>
        <taxon>Pseudomonadota</taxon>
        <taxon>Alphaproteobacteria</taxon>
        <taxon>Sphingomonadales</taxon>
        <taxon>Sphingomonadaceae</taxon>
        <taxon>Sphingomonas</taxon>
    </lineage>
</organism>
<dbReference type="InterPro" id="IPR014710">
    <property type="entry name" value="RmlC-like_jellyroll"/>
</dbReference>
<evidence type="ECO:0000313" key="3">
    <source>
        <dbReference type="EMBL" id="MBA2934790.1"/>
    </source>
</evidence>
<dbReference type="PANTHER" id="PTHR35848:SF6">
    <property type="entry name" value="CUPIN TYPE-2 DOMAIN-CONTAINING PROTEIN"/>
    <property type="match status" value="1"/>
</dbReference>
<dbReference type="InterPro" id="IPR051610">
    <property type="entry name" value="GPI/OXD"/>
</dbReference>
<accession>A0A838L786</accession>
<dbReference type="Pfam" id="PF07883">
    <property type="entry name" value="Cupin_2"/>
    <property type="match status" value="1"/>
</dbReference>
<keyword evidence="1" id="KW-0479">Metal-binding</keyword>
<dbReference type="InterPro" id="IPR013096">
    <property type="entry name" value="Cupin_2"/>
</dbReference>
<evidence type="ECO:0000313" key="4">
    <source>
        <dbReference type="Proteomes" id="UP000570166"/>
    </source>
</evidence>
<dbReference type="GO" id="GO:0046872">
    <property type="term" value="F:metal ion binding"/>
    <property type="evidence" value="ECO:0007669"/>
    <property type="project" value="UniProtKB-KW"/>
</dbReference>
<dbReference type="AlphaFoldDB" id="A0A838L786"/>
<dbReference type="CDD" id="cd02224">
    <property type="entry name" value="cupin_SPO2919-like"/>
    <property type="match status" value="1"/>
</dbReference>
<evidence type="ECO:0000256" key="1">
    <source>
        <dbReference type="ARBA" id="ARBA00022723"/>
    </source>
</evidence>
<evidence type="ECO:0000259" key="2">
    <source>
        <dbReference type="Pfam" id="PF07883"/>
    </source>
</evidence>
<reference evidence="3 4" key="1">
    <citation type="submission" date="2020-07" db="EMBL/GenBank/DDBJ databases">
        <authorList>
            <person name="Sun Q."/>
        </authorList>
    </citation>
    <scope>NUCLEOTIDE SEQUENCE [LARGE SCALE GENOMIC DNA]</scope>
    <source>
        <strain evidence="3 4">CGMCC 1.13654</strain>
    </source>
</reference>